<sequence>MKVLGITGGVGSGKSEVLRWLKEAYGAYVCQMDETAKELQKKGTDCFRRIRERFGSRVVGRDGELDRAELSRIVFSDEEELEALNEIVHPAVMRRVKEDIAQRAAEGVSLYVVEAALLPDAGKELCDELWYIYTEESVRRERLKASRGYTDERITQMIASQPGEERFRSVCTAVIDNSGDFEDTKRQIGERLGL</sequence>
<reference evidence="5" key="1">
    <citation type="journal article" date="2021" name="PeerJ">
        <title>Extensive microbial diversity within the chicken gut microbiome revealed by metagenomics and culture.</title>
        <authorList>
            <person name="Gilroy R."/>
            <person name="Ravi A."/>
            <person name="Getino M."/>
            <person name="Pursley I."/>
            <person name="Horton D.L."/>
            <person name="Alikhan N.F."/>
            <person name="Baker D."/>
            <person name="Gharbi K."/>
            <person name="Hall N."/>
            <person name="Watson M."/>
            <person name="Adriaenssens E.M."/>
            <person name="Foster-Nyarko E."/>
            <person name="Jarju S."/>
            <person name="Secka A."/>
            <person name="Antonio M."/>
            <person name="Oren A."/>
            <person name="Chaudhuri R.R."/>
            <person name="La Ragione R."/>
            <person name="Hildebrand F."/>
            <person name="Pallen M.J."/>
        </authorList>
    </citation>
    <scope>NUCLEOTIDE SEQUENCE</scope>
    <source>
        <strain evidence="5">ChiSjej5B23-15282</strain>
    </source>
</reference>
<dbReference type="Gene3D" id="3.40.50.300">
    <property type="entry name" value="P-loop containing nucleotide triphosphate hydrolases"/>
    <property type="match status" value="1"/>
</dbReference>
<dbReference type="NCBIfam" id="TIGR00152">
    <property type="entry name" value="dephospho-CoA kinase"/>
    <property type="match status" value="1"/>
</dbReference>
<comment type="function">
    <text evidence="3">Catalyzes the phosphorylation of the 3'-hydroxyl group of dephosphocoenzyme A to form coenzyme A.</text>
</comment>
<reference evidence="5" key="2">
    <citation type="submission" date="2021-04" db="EMBL/GenBank/DDBJ databases">
        <authorList>
            <person name="Gilroy R."/>
        </authorList>
    </citation>
    <scope>NUCLEOTIDE SEQUENCE</scope>
    <source>
        <strain evidence="5">ChiSjej5B23-15282</strain>
    </source>
</reference>
<organism evidence="5 6">
    <name type="scientific">Candidatus Mediterraneibacter caccavium</name>
    <dbReference type="NCBI Taxonomy" id="2838661"/>
    <lineage>
        <taxon>Bacteria</taxon>
        <taxon>Bacillati</taxon>
        <taxon>Bacillota</taxon>
        <taxon>Clostridia</taxon>
        <taxon>Lachnospirales</taxon>
        <taxon>Lachnospiraceae</taxon>
        <taxon>Mediterraneibacter</taxon>
    </lineage>
</organism>
<feature type="binding site" evidence="3">
    <location>
        <begin position="11"/>
        <end position="16"/>
    </location>
    <ligand>
        <name>ATP</name>
        <dbReference type="ChEBI" id="CHEBI:30616"/>
    </ligand>
</feature>
<evidence type="ECO:0000256" key="1">
    <source>
        <dbReference type="ARBA" id="ARBA00022741"/>
    </source>
</evidence>
<keyword evidence="3" id="KW-0963">Cytoplasm</keyword>
<evidence type="ECO:0000256" key="4">
    <source>
        <dbReference type="NCBIfam" id="TIGR00152"/>
    </source>
</evidence>
<dbReference type="PANTHER" id="PTHR10695:SF46">
    <property type="entry name" value="BIFUNCTIONAL COENZYME A SYNTHASE-RELATED"/>
    <property type="match status" value="1"/>
</dbReference>
<dbReference type="GO" id="GO:0015937">
    <property type="term" value="P:coenzyme A biosynthetic process"/>
    <property type="evidence" value="ECO:0007669"/>
    <property type="project" value="UniProtKB-UniRule"/>
</dbReference>
<dbReference type="PANTHER" id="PTHR10695">
    <property type="entry name" value="DEPHOSPHO-COA KINASE-RELATED"/>
    <property type="match status" value="1"/>
</dbReference>
<dbReference type="InterPro" id="IPR027417">
    <property type="entry name" value="P-loop_NTPase"/>
</dbReference>
<keyword evidence="1 3" id="KW-0547">Nucleotide-binding</keyword>
<dbReference type="InterPro" id="IPR001977">
    <property type="entry name" value="Depp_CoAkinase"/>
</dbReference>
<keyword evidence="3" id="KW-0173">Coenzyme A biosynthesis</keyword>
<keyword evidence="3 5" id="KW-0808">Transferase</keyword>
<dbReference type="Pfam" id="PF01121">
    <property type="entry name" value="CoaE"/>
    <property type="match status" value="1"/>
</dbReference>
<dbReference type="CDD" id="cd02022">
    <property type="entry name" value="DPCK"/>
    <property type="match status" value="1"/>
</dbReference>
<evidence type="ECO:0000256" key="3">
    <source>
        <dbReference type="HAMAP-Rule" id="MF_00376"/>
    </source>
</evidence>
<keyword evidence="2 3" id="KW-0067">ATP-binding</keyword>
<gene>
    <name evidence="3 5" type="primary">coaE</name>
    <name evidence="5" type="ORF">H9981_04990</name>
</gene>
<dbReference type="HAMAP" id="MF_00376">
    <property type="entry name" value="Dephospho_CoA_kinase"/>
    <property type="match status" value="1"/>
</dbReference>
<dbReference type="PROSITE" id="PS51219">
    <property type="entry name" value="DPCK"/>
    <property type="match status" value="1"/>
</dbReference>
<dbReference type="GO" id="GO:0005524">
    <property type="term" value="F:ATP binding"/>
    <property type="evidence" value="ECO:0007669"/>
    <property type="project" value="UniProtKB-UniRule"/>
</dbReference>
<protein>
    <recommendedName>
        <fullName evidence="3 4">Dephospho-CoA kinase</fullName>
        <ecNumber evidence="3 4">2.7.1.24</ecNumber>
    </recommendedName>
    <alternativeName>
        <fullName evidence="3">Dephosphocoenzyme A kinase</fullName>
    </alternativeName>
</protein>
<comment type="similarity">
    <text evidence="3">Belongs to the CoaE family.</text>
</comment>
<dbReference type="Proteomes" id="UP000824243">
    <property type="component" value="Unassembled WGS sequence"/>
</dbReference>
<dbReference type="SUPFAM" id="SSF52540">
    <property type="entry name" value="P-loop containing nucleoside triphosphate hydrolases"/>
    <property type="match status" value="1"/>
</dbReference>
<name>A0A9D2ATB1_9FIRM</name>
<dbReference type="EMBL" id="DXFA01000090">
    <property type="protein sequence ID" value="HIX48354.1"/>
    <property type="molecule type" value="Genomic_DNA"/>
</dbReference>
<evidence type="ECO:0000313" key="6">
    <source>
        <dbReference type="Proteomes" id="UP000824243"/>
    </source>
</evidence>
<evidence type="ECO:0000313" key="5">
    <source>
        <dbReference type="EMBL" id="HIX48354.1"/>
    </source>
</evidence>
<comment type="pathway">
    <text evidence="3">Cofactor biosynthesis; coenzyme A biosynthesis; CoA from (R)-pantothenate: step 5/5.</text>
</comment>
<comment type="caution">
    <text evidence="5">The sequence shown here is derived from an EMBL/GenBank/DDBJ whole genome shotgun (WGS) entry which is preliminary data.</text>
</comment>
<evidence type="ECO:0000256" key="2">
    <source>
        <dbReference type="ARBA" id="ARBA00022840"/>
    </source>
</evidence>
<proteinExistence type="inferred from homology"/>
<dbReference type="EC" id="2.7.1.24" evidence="3 4"/>
<dbReference type="AlphaFoldDB" id="A0A9D2ATB1"/>
<dbReference type="GO" id="GO:0004140">
    <property type="term" value="F:dephospho-CoA kinase activity"/>
    <property type="evidence" value="ECO:0007669"/>
    <property type="project" value="UniProtKB-UniRule"/>
</dbReference>
<comment type="subcellular location">
    <subcellularLocation>
        <location evidence="3">Cytoplasm</location>
    </subcellularLocation>
</comment>
<comment type="catalytic activity">
    <reaction evidence="3">
        <text>3'-dephospho-CoA + ATP = ADP + CoA + H(+)</text>
        <dbReference type="Rhea" id="RHEA:18245"/>
        <dbReference type="ChEBI" id="CHEBI:15378"/>
        <dbReference type="ChEBI" id="CHEBI:30616"/>
        <dbReference type="ChEBI" id="CHEBI:57287"/>
        <dbReference type="ChEBI" id="CHEBI:57328"/>
        <dbReference type="ChEBI" id="CHEBI:456216"/>
        <dbReference type="EC" id="2.7.1.24"/>
    </reaction>
</comment>
<keyword evidence="3 5" id="KW-0418">Kinase</keyword>
<dbReference type="GO" id="GO:0005737">
    <property type="term" value="C:cytoplasm"/>
    <property type="evidence" value="ECO:0007669"/>
    <property type="project" value="UniProtKB-SubCell"/>
</dbReference>
<accession>A0A9D2ATB1</accession>